<feature type="domain" description="N,N-dimethylformamidase beta subunit-like C-terminal" evidence="3">
    <location>
        <begin position="61"/>
        <end position="425"/>
    </location>
</feature>
<dbReference type="Pfam" id="PF20254">
    <property type="entry name" value="DMFA2_C"/>
    <property type="match status" value="1"/>
</dbReference>
<feature type="repeat" description="TPR" evidence="1">
    <location>
        <begin position="586"/>
        <end position="619"/>
    </location>
</feature>
<dbReference type="InterPro" id="IPR001173">
    <property type="entry name" value="Glyco_trans_2-like"/>
</dbReference>
<dbReference type="InterPro" id="IPR019734">
    <property type="entry name" value="TPR_rpt"/>
</dbReference>
<dbReference type="InterPro" id="IPR029044">
    <property type="entry name" value="Nucleotide-diphossugar_trans"/>
</dbReference>
<accession>A0A075GGQ1</accession>
<dbReference type="InterPro" id="IPR011990">
    <property type="entry name" value="TPR-like_helical_dom_sf"/>
</dbReference>
<keyword evidence="1" id="KW-0802">TPR repeat</keyword>
<evidence type="ECO:0000259" key="2">
    <source>
        <dbReference type="Pfam" id="PF00535"/>
    </source>
</evidence>
<sequence length="1084" mass="124012">MMGRSIAEENSMLGAYNWKISRGDEAETTLQGYVKPQFTKPGHTISFHASSELDECQFFLRIYRLGWYRGAGARQVHRSKITSVGNNGIWSKQKGWQHSDKCGDSVQGMNWPRVYQLYIPDDWLPGSYIAKFETLDGRAYIHPFWISSLAENESGIAVLGAVITSQSRNWWGGISATQVVDGTPFKSPELYYPVGSESLSFERPYFNSRGGDALRWEYPLVRWLEKNQVEAAYHTDLELETKPTLLNQYSHVITAGPMRYWTENTELALQNFVEAGGNIVHLGSEAGQHMVALQNNNDYRDGQIVFQPNETYPDIGERLENTFYSATVSGSRKTAPWANLKINSGMVKHLDGLRIENKMVEGIAGLSWDKSIKANGLKIVASNRIKHRKWTYRVVNSHVKAFSSGGSIFNAGVSSWSWGLEKFGNHGNANVNDDLQEITLRLLGIQNKPEIKVEQTIEEEDVEDYDLFTLEDFNIILQENPRHFEALLGAGIFLWEEENYDEAHTYFERALQVNPDSIIGKYRLARNHHKLQQYHEMIPIYEYLLRECPERMHYVFQYADLLINLQRFDDAILTLQQLKKENPQDSKVWAILAHCERRKRKFSIAEKYCKTALELDPGNHRARVQYASIAHDQEDYIEAEKRWEDVLKIDKNNYSALMGKSRGCFKRGAHELGQKMLEQLVHDDEHSHRVEPYISLMNLTFNYLKDYSYTTKVANLMLTNLGSNIQLHKRIEHIAICHLTLSLSKLGNHAEAEKICKKYLNENPENDEYRLCLTQILREAGEAENSLENFKAVFENADIPISGIDSMGERSEITVECLTQEEVVKVENGPLVSIIMTAYKATELIEIAVNSILQQSYQNIELIIVDDASPDDTFEKILSMANNDSRIKPLSLENNGGTYVAKNSGLQIASGKYVSFHDSDDWCHQDKIKIQVESLESDAELIACTTGYIRVDENSNIIYRGKGALRHACISLMFEREKIVNRIGFFDSIRVSADSEYEARISTVFGKEYVSHLHLPLIVASVRSESLSQGGKFQLDWMGLSGPRLEYRQQYQIYHREIILGAKDCYIPFPLEKRVFDAPSEMIW</sequence>
<protein>
    <submittedName>
        <fullName evidence="4">Glycosyl transferase</fullName>
    </submittedName>
</protein>
<evidence type="ECO:0000259" key="3">
    <source>
        <dbReference type="Pfam" id="PF20254"/>
    </source>
</evidence>
<dbReference type="SUPFAM" id="SSF48452">
    <property type="entry name" value="TPR-like"/>
    <property type="match status" value="2"/>
</dbReference>
<dbReference type="PANTHER" id="PTHR22916">
    <property type="entry name" value="GLYCOSYLTRANSFERASE"/>
    <property type="match status" value="1"/>
</dbReference>
<dbReference type="AlphaFoldDB" id="A0A075GGQ1"/>
<evidence type="ECO:0000313" key="4">
    <source>
        <dbReference type="EMBL" id="AIF03054.1"/>
    </source>
</evidence>
<dbReference type="Pfam" id="PF13432">
    <property type="entry name" value="TPR_16"/>
    <property type="match status" value="1"/>
</dbReference>
<dbReference type="InterPro" id="IPR046540">
    <property type="entry name" value="DMFA2_C"/>
</dbReference>
<keyword evidence="4" id="KW-0808">Transferase</keyword>
<dbReference type="Gene3D" id="1.25.40.10">
    <property type="entry name" value="Tetratricopeptide repeat domain"/>
    <property type="match status" value="1"/>
</dbReference>
<feature type="repeat" description="TPR" evidence="1">
    <location>
        <begin position="484"/>
        <end position="517"/>
    </location>
</feature>
<dbReference type="SMART" id="SM00028">
    <property type="entry name" value="TPR"/>
    <property type="match status" value="5"/>
</dbReference>
<dbReference type="CDD" id="cd00761">
    <property type="entry name" value="Glyco_tranf_GTA_type"/>
    <property type="match status" value="1"/>
</dbReference>
<organism evidence="4">
    <name type="scientific">uncultured marine group II/III euryarchaeote KM3_160_F12</name>
    <dbReference type="NCBI Taxonomy" id="1457912"/>
    <lineage>
        <taxon>Archaea</taxon>
        <taxon>Methanobacteriati</taxon>
        <taxon>Methanobacteriota</taxon>
        <taxon>environmental samples</taxon>
    </lineage>
</organism>
<dbReference type="SUPFAM" id="SSF53448">
    <property type="entry name" value="Nucleotide-diphospho-sugar transferases"/>
    <property type="match status" value="1"/>
</dbReference>
<dbReference type="PROSITE" id="PS50293">
    <property type="entry name" value="TPR_REGION"/>
    <property type="match status" value="1"/>
</dbReference>
<evidence type="ECO:0000256" key="1">
    <source>
        <dbReference type="PROSITE-ProRule" id="PRU00339"/>
    </source>
</evidence>
<proteinExistence type="predicted"/>
<dbReference type="Pfam" id="PF00535">
    <property type="entry name" value="Glycos_transf_2"/>
    <property type="match status" value="1"/>
</dbReference>
<dbReference type="GO" id="GO:0016758">
    <property type="term" value="F:hexosyltransferase activity"/>
    <property type="evidence" value="ECO:0007669"/>
    <property type="project" value="UniProtKB-ARBA"/>
</dbReference>
<dbReference type="Pfam" id="PF14559">
    <property type="entry name" value="TPR_19"/>
    <property type="match status" value="1"/>
</dbReference>
<dbReference type="PANTHER" id="PTHR22916:SF3">
    <property type="entry name" value="UDP-GLCNAC:BETAGAL BETA-1,3-N-ACETYLGLUCOSAMINYLTRANSFERASE-LIKE PROTEIN 1"/>
    <property type="match status" value="1"/>
</dbReference>
<dbReference type="PROSITE" id="PS50005">
    <property type="entry name" value="TPR"/>
    <property type="match status" value="2"/>
</dbReference>
<name>A0A075GGQ1_9EURY</name>
<reference evidence="4" key="1">
    <citation type="journal article" date="2014" name="Genome Biol. Evol.">
        <title>Pangenome evidence for extensive interdomain horizontal transfer affecting lineage core and shell genes in uncultured planktonic thaumarchaeota and euryarchaeota.</title>
        <authorList>
            <person name="Deschamps P."/>
            <person name="Zivanovic Y."/>
            <person name="Moreira D."/>
            <person name="Rodriguez-Valera F."/>
            <person name="Lopez-Garcia P."/>
        </authorList>
    </citation>
    <scope>NUCLEOTIDE SEQUENCE</scope>
</reference>
<dbReference type="EMBL" id="KF900668">
    <property type="protein sequence ID" value="AIF03054.1"/>
    <property type="molecule type" value="Genomic_DNA"/>
</dbReference>
<feature type="domain" description="Glycosyltransferase 2-like" evidence="2">
    <location>
        <begin position="833"/>
        <end position="960"/>
    </location>
</feature>
<dbReference type="Gene3D" id="3.90.550.10">
    <property type="entry name" value="Spore Coat Polysaccharide Biosynthesis Protein SpsA, Chain A"/>
    <property type="match status" value="1"/>
</dbReference>